<dbReference type="AlphaFoldDB" id="A0A397IYD6"/>
<comment type="caution">
    <text evidence="1">The sequence shown here is derived from an EMBL/GenBank/DDBJ whole genome shotgun (WGS) entry which is preliminary data.</text>
</comment>
<dbReference type="Proteomes" id="UP000266861">
    <property type="component" value="Unassembled WGS sequence"/>
</dbReference>
<accession>A0A397IYD6</accession>
<evidence type="ECO:0000313" key="1">
    <source>
        <dbReference type="EMBL" id="RHZ79408.1"/>
    </source>
</evidence>
<dbReference type="OrthoDB" id="3247418at2759"/>
<proteinExistence type="predicted"/>
<dbReference type="EMBL" id="PQFF01000137">
    <property type="protein sequence ID" value="RHZ79408.1"/>
    <property type="molecule type" value="Genomic_DNA"/>
</dbReference>
<organism evidence="1 2">
    <name type="scientific">Diversispora epigaea</name>
    <dbReference type="NCBI Taxonomy" id="1348612"/>
    <lineage>
        <taxon>Eukaryota</taxon>
        <taxon>Fungi</taxon>
        <taxon>Fungi incertae sedis</taxon>
        <taxon>Mucoromycota</taxon>
        <taxon>Glomeromycotina</taxon>
        <taxon>Glomeromycetes</taxon>
        <taxon>Diversisporales</taxon>
        <taxon>Diversisporaceae</taxon>
        <taxon>Diversispora</taxon>
    </lineage>
</organism>
<sequence length="450" mass="53294">MAASKSGHLLDGLFLRQEKWSSFRRMVAHPHACSHDFSPLYAFWYFSFERINGILGSLPNSHRQIEPELMRRLINNNRINEMIFTENNSKDLEILNTCQFVGSLSEMDQFGHDEIRRFWMYSRTIQESTISGKEPFPGEMLKPFSENIPLSADGILDLMIAYYNDTYENLKFRKPFETDSLNSIIIPLKINKYCRCRIGFEIFGSTFSPRHQKSSYILAKFASEDDSIDIYPGQIQFFFVYKISTNRINMKNHYLAYVRWYKNIKNWFYFGINQEQMCNVELTIQESTISGKEPFPGEMLKPFSENIPLSADGILDLMIAYYNDTYENLKFRKPFETDSLNSIIIPLKINKYCRCRIGFEIFGSTFSPRHQKSSYILAKFASEDDSIDIYPGQIQFFFVYKISTNRINMKNHYLAYVRWYKNIKNWFYFGINQEQMCNVELWDTEFYPKN</sequence>
<keyword evidence="2" id="KW-1185">Reference proteome</keyword>
<name>A0A397IYD6_9GLOM</name>
<protein>
    <submittedName>
        <fullName evidence="1">Uncharacterized protein</fullName>
    </submittedName>
</protein>
<reference evidence="1 2" key="1">
    <citation type="submission" date="2018-08" db="EMBL/GenBank/DDBJ databases">
        <title>Genome and evolution of the arbuscular mycorrhizal fungus Diversispora epigaea (formerly Glomus versiforme) and its bacterial endosymbionts.</title>
        <authorList>
            <person name="Sun X."/>
            <person name="Fei Z."/>
            <person name="Harrison M."/>
        </authorList>
    </citation>
    <scope>NUCLEOTIDE SEQUENCE [LARGE SCALE GENOMIC DNA]</scope>
    <source>
        <strain evidence="1 2">IT104</strain>
    </source>
</reference>
<dbReference type="STRING" id="1348612.A0A397IYD6"/>
<evidence type="ECO:0000313" key="2">
    <source>
        <dbReference type="Proteomes" id="UP000266861"/>
    </source>
</evidence>
<gene>
    <name evidence="1" type="ORF">Glove_146g14</name>
</gene>